<keyword evidence="4" id="KW-1185">Reference proteome</keyword>
<dbReference type="OrthoDB" id="248387at2759"/>
<evidence type="ECO:0000259" key="2">
    <source>
        <dbReference type="Pfam" id="PF02897"/>
    </source>
</evidence>
<organism evidence="3 4">
    <name type="scientific">Actinidia rufa</name>
    <dbReference type="NCBI Taxonomy" id="165716"/>
    <lineage>
        <taxon>Eukaryota</taxon>
        <taxon>Viridiplantae</taxon>
        <taxon>Streptophyta</taxon>
        <taxon>Embryophyta</taxon>
        <taxon>Tracheophyta</taxon>
        <taxon>Spermatophyta</taxon>
        <taxon>Magnoliopsida</taxon>
        <taxon>eudicotyledons</taxon>
        <taxon>Gunneridae</taxon>
        <taxon>Pentapetalae</taxon>
        <taxon>asterids</taxon>
        <taxon>Ericales</taxon>
        <taxon>Actinidiaceae</taxon>
        <taxon>Actinidia</taxon>
    </lineage>
</organism>
<dbReference type="Pfam" id="PF02897">
    <property type="entry name" value="Peptidase_S9_N"/>
    <property type="match status" value="1"/>
</dbReference>
<accession>A0A7J0EXJ5</accession>
<dbReference type="EMBL" id="BJWL01000007">
    <property type="protein sequence ID" value="GFY91184.1"/>
    <property type="molecule type" value="Genomic_DNA"/>
</dbReference>
<evidence type="ECO:0000313" key="3">
    <source>
        <dbReference type="EMBL" id="GFY91184.1"/>
    </source>
</evidence>
<protein>
    <submittedName>
        <fullName evidence="3">Prolyl oligopeptidase family protein</fullName>
    </submittedName>
</protein>
<gene>
    <name evidence="3" type="ORF">Acr_07g0013800</name>
</gene>
<dbReference type="InterPro" id="IPR023302">
    <property type="entry name" value="Pept_S9A_N"/>
</dbReference>
<evidence type="ECO:0000313" key="4">
    <source>
        <dbReference type="Proteomes" id="UP000585474"/>
    </source>
</evidence>
<dbReference type="SUPFAM" id="SSF50993">
    <property type="entry name" value="Peptidase/esterase 'gauge' domain"/>
    <property type="match status" value="1"/>
</dbReference>
<name>A0A7J0EXJ5_9ERIC</name>
<evidence type="ECO:0000256" key="1">
    <source>
        <dbReference type="ARBA" id="ARBA00005228"/>
    </source>
</evidence>
<dbReference type="GO" id="GO:0004252">
    <property type="term" value="F:serine-type endopeptidase activity"/>
    <property type="evidence" value="ECO:0007669"/>
    <property type="project" value="InterPro"/>
</dbReference>
<proteinExistence type="inferred from homology"/>
<dbReference type="PANTHER" id="PTHR11757:SF19">
    <property type="entry name" value="PROLYL ENDOPEPTIDASE-LIKE"/>
    <property type="match status" value="1"/>
</dbReference>
<feature type="domain" description="Peptidase S9A N-terminal" evidence="2">
    <location>
        <begin position="2"/>
        <end position="129"/>
    </location>
</feature>
<dbReference type="AlphaFoldDB" id="A0A7J0EXJ5"/>
<dbReference type="Gene3D" id="2.130.10.120">
    <property type="entry name" value="Prolyl oligopeptidase, N-terminal domain"/>
    <property type="match status" value="1"/>
</dbReference>
<comment type="similarity">
    <text evidence="1">Belongs to the peptidase S9A family.</text>
</comment>
<dbReference type="Proteomes" id="UP000585474">
    <property type="component" value="Unassembled WGS sequence"/>
</dbReference>
<reference evidence="3 4" key="1">
    <citation type="submission" date="2019-07" db="EMBL/GenBank/DDBJ databases">
        <title>De Novo Assembly of kiwifruit Actinidia rufa.</title>
        <authorList>
            <person name="Sugita-Konishi S."/>
            <person name="Sato K."/>
            <person name="Mori E."/>
            <person name="Abe Y."/>
            <person name="Kisaki G."/>
            <person name="Hamano K."/>
            <person name="Suezawa K."/>
            <person name="Otani M."/>
            <person name="Fukuda T."/>
            <person name="Manabe T."/>
            <person name="Gomi K."/>
            <person name="Tabuchi M."/>
            <person name="Akimitsu K."/>
            <person name="Kataoka I."/>
        </authorList>
    </citation>
    <scope>NUCLEOTIDE SEQUENCE [LARGE SCALE GENOMIC DNA]</scope>
    <source>
        <strain evidence="4">cv. Fuchu</strain>
    </source>
</reference>
<dbReference type="InterPro" id="IPR051543">
    <property type="entry name" value="Serine_Peptidase_S9A"/>
</dbReference>
<comment type="caution">
    <text evidence="3">The sequence shown here is derived from an EMBL/GenBank/DDBJ whole genome shotgun (WGS) entry which is preliminary data.</text>
</comment>
<sequence>MSDTDHLQSKLQSEIASRFASDLSTPPLRWGPWLYYGWVDEGKQYPVLCRRLASLNEEFISHKSPSAGFDFTSGKRIELKLLDHHQEAERFGGYAYEELSEVSPNHRYLAYTVYDKDNDYFKLSVRELNFGSLCNKP</sequence>
<dbReference type="PANTHER" id="PTHR11757">
    <property type="entry name" value="PROTEASE FAMILY S9A OLIGOPEPTIDASE"/>
    <property type="match status" value="1"/>
</dbReference>